<evidence type="ECO:0000313" key="1">
    <source>
        <dbReference type="EMBL" id="MDR7332510.1"/>
    </source>
</evidence>
<accession>A0ABU2A679</accession>
<evidence type="ECO:0000313" key="2">
    <source>
        <dbReference type="Proteomes" id="UP001180825"/>
    </source>
</evidence>
<evidence type="ECO:0008006" key="3">
    <source>
        <dbReference type="Google" id="ProtNLM"/>
    </source>
</evidence>
<organism evidence="1 2">
    <name type="scientific">Roseateles asaccharophilus</name>
    <dbReference type="NCBI Taxonomy" id="582607"/>
    <lineage>
        <taxon>Bacteria</taxon>
        <taxon>Pseudomonadati</taxon>
        <taxon>Pseudomonadota</taxon>
        <taxon>Betaproteobacteria</taxon>
        <taxon>Burkholderiales</taxon>
        <taxon>Sphaerotilaceae</taxon>
        <taxon>Roseateles</taxon>
    </lineage>
</organism>
<dbReference type="RefSeq" id="WP_310327084.1">
    <property type="nucleotide sequence ID" value="NZ_JAVDXV010000002.1"/>
</dbReference>
<proteinExistence type="predicted"/>
<dbReference type="EMBL" id="JAVDXV010000002">
    <property type="protein sequence ID" value="MDR7332510.1"/>
    <property type="molecule type" value="Genomic_DNA"/>
</dbReference>
<gene>
    <name evidence="1" type="ORF">J2X21_001636</name>
</gene>
<sequence>MIKPKISCREATRILLQSEDRNVPLAERLVMRLHQRTCSNCRRFARQVDLMRKASARWRRYSEE</sequence>
<dbReference type="Proteomes" id="UP001180825">
    <property type="component" value="Unassembled WGS sequence"/>
</dbReference>
<name>A0ABU2A679_9BURK</name>
<comment type="caution">
    <text evidence="1">The sequence shown here is derived from an EMBL/GenBank/DDBJ whole genome shotgun (WGS) entry which is preliminary data.</text>
</comment>
<reference evidence="1 2" key="1">
    <citation type="submission" date="2023-07" db="EMBL/GenBank/DDBJ databases">
        <title>Sorghum-associated microbial communities from plants grown in Nebraska, USA.</title>
        <authorList>
            <person name="Schachtman D."/>
        </authorList>
    </citation>
    <scope>NUCLEOTIDE SEQUENCE [LARGE SCALE GENOMIC DNA]</scope>
    <source>
        <strain evidence="1 2">BE316</strain>
    </source>
</reference>
<keyword evidence="2" id="KW-1185">Reference proteome</keyword>
<protein>
    <recommendedName>
        <fullName evidence="3">Zinc-finger domain-containing protein</fullName>
    </recommendedName>
</protein>